<evidence type="ECO:0000313" key="6">
    <source>
        <dbReference type="Proteomes" id="UP001287286"/>
    </source>
</evidence>
<dbReference type="Proteomes" id="UP000245956">
    <property type="component" value="Unassembled WGS sequence"/>
</dbReference>
<feature type="compositionally biased region" description="Acidic residues" evidence="1">
    <location>
        <begin position="165"/>
        <end position="175"/>
    </location>
</feature>
<feature type="compositionally biased region" description="Acidic residues" evidence="1">
    <location>
        <begin position="398"/>
        <end position="416"/>
    </location>
</feature>
<feature type="compositionally biased region" description="Polar residues" evidence="1">
    <location>
        <begin position="77"/>
        <end position="88"/>
    </location>
</feature>
<name>A0A2U3ELN3_PURLI</name>
<accession>A0A2U3ELN3</accession>
<feature type="compositionally biased region" description="Basic and acidic residues" evidence="1">
    <location>
        <begin position="89"/>
        <end position="98"/>
    </location>
</feature>
<comment type="caution">
    <text evidence="4">The sequence shown here is derived from an EMBL/GenBank/DDBJ whole genome shotgun (WGS) entry which is preliminary data.</text>
</comment>
<feature type="domain" description="Transcription factor TFIIIC triple barrel" evidence="2">
    <location>
        <begin position="41"/>
        <end position="242"/>
    </location>
</feature>
<evidence type="ECO:0000313" key="4">
    <source>
        <dbReference type="EMBL" id="PWI75426.1"/>
    </source>
</evidence>
<evidence type="ECO:0000256" key="1">
    <source>
        <dbReference type="SAM" id="MobiDB-lite"/>
    </source>
</evidence>
<sequence>MDSSTKRIFTPDEPGALGLDEVLKQVAQDDEDEWEYEYSTTETETYYLALDLSYPEFKERTAKVAHHSRGGYYKNWLDQTTAGPSVQITRDRSSKDNGLDDDDSDEEAEGGNDGEDDDDGNNADDDDMPVDPQLTAAKGKGIDTGDAVSETPKPPHRRESKDRDAGEEEATEEDSIQILDLHSRNPVISYRGRVFEGEWAEVIGTETILAKHDKAAPLPALRNLPEDIDILGACSSRIMTTEKVPKPKVPEEDTLAAIREEWNIRIPPGKDKSGERAHQIRFLENLIALKKKRGDPDQVTVYAVDGEGKDWNDRKGPDYKPRNRRKPIKAEGDIQGDGEDQQPAKKRSRTAGSESRRARANRRGRAGRLGTADIHGSLALSTPTPSHWDNLGRPADGGDIEEQAGEGAGDDDEVEDVSMTGAWDRKLSERSETTTRWMLHGLAQLHQARRAAQMTRLESLGHAASICTAMWLPTGYEGEWRRVGTPRERGPRGRDIYYLLLYGQSKAAGGRLARVPKGAVKRQAKGTSLADRGGAKRWALGHSASPCGMQDDDGSPGGARAWRRQKDWAWVVGDGQTGPPGSGMYEVCVYPGIDAADSALSVLGTWIYGRGATTAHTAGGQSQDSKDTASVPPLFGVRRSGMFARRVLRTRQLTSMCKYEYEGGGQPISTE</sequence>
<evidence type="ECO:0000313" key="5">
    <source>
        <dbReference type="Proteomes" id="UP000245956"/>
    </source>
</evidence>
<protein>
    <recommendedName>
        <fullName evidence="2">Transcription factor TFIIIC triple barrel domain-containing protein</fullName>
    </recommendedName>
</protein>
<evidence type="ECO:0000313" key="3">
    <source>
        <dbReference type="EMBL" id="KAK4086496.1"/>
    </source>
</evidence>
<dbReference type="AlphaFoldDB" id="A0A2U3ELN3"/>
<evidence type="ECO:0000259" key="2">
    <source>
        <dbReference type="Pfam" id="PF10419"/>
    </source>
</evidence>
<reference evidence="4" key="1">
    <citation type="submission" date="2015-05" db="EMBL/GenBank/DDBJ databases">
        <authorList>
            <person name="Wang D.B."/>
            <person name="Wang M."/>
        </authorList>
    </citation>
    <scope>NUCLEOTIDE SEQUENCE</scope>
    <source>
        <strain evidence="4">36-1</strain>
    </source>
</reference>
<feature type="region of interest" description="Disordered" evidence="1">
    <location>
        <begin position="68"/>
        <end position="178"/>
    </location>
</feature>
<dbReference type="Pfam" id="PF10419">
    <property type="entry name" value="TFIIIC_sub6"/>
    <property type="match status" value="1"/>
</dbReference>
<dbReference type="InterPro" id="IPR019481">
    <property type="entry name" value="TFIIIC_triple_barrel"/>
</dbReference>
<gene>
    <name evidence="4" type="ORF">PCL_06084</name>
    <name evidence="3" type="ORF">Purlil1_9112</name>
</gene>
<dbReference type="EMBL" id="LCWV01000002">
    <property type="protein sequence ID" value="PWI75426.1"/>
    <property type="molecule type" value="Genomic_DNA"/>
</dbReference>
<reference evidence="3 6" key="4">
    <citation type="journal article" date="2024" name="Microbiol. Resour. Announc.">
        <title>Genome annotations for the ascomycete fungi Trichoderma harzianum, Trichoderma aggressivum, and Purpureocillium lilacinum.</title>
        <authorList>
            <person name="Beijen E.P.W."/>
            <person name="Ohm R.A."/>
        </authorList>
    </citation>
    <scope>NUCLEOTIDE SEQUENCE [LARGE SCALE GENOMIC DNA]</scope>
    <source>
        <strain evidence="3 6">CBS 150709</strain>
    </source>
</reference>
<proteinExistence type="predicted"/>
<reference evidence="4 5" key="2">
    <citation type="journal article" date="2016" name="Front. Microbiol.">
        <title>Genome and transcriptome sequences reveal the specific parasitism of the nematophagous Purpureocillium lilacinum 36-1.</title>
        <authorList>
            <person name="Xie J."/>
            <person name="Li S."/>
            <person name="Mo C."/>
            <person name="Xiao X."/>
            <person name="Peng D."/>
            <person name="Wang G."/>
            <person name="Xiao Y."/>
        </authorList>
    </citation>
    <scope>NUCLEOTIDE SEQUENCE [LARGE SCALE GENOMIC DNA]</scope>
    <source>
        <strain evidence="4 5">36-1</strain>
    </source>
</reference>
<reference evidence="3" key="3">
    <citation type="submission" date="2023-11" db="EMBL/GenBank/DDBJ databases">
        <authorList>
            <person name="Beijen E."/>
            <person name="Ohm R.A."/>
        </authorList>
    </citation>
    <scope>NUCLEOTIDE SEQUENCE</scope>
    <source>
        <strain evidence="3">CBS 150709</strain>
    </source>
</reference>
<keyword evidence="6" id="KW-1185">Reference proteome</keyword>
<dbReference type="Proteomes" id="UP001287286">
    <property type="component" value="Unassembled WGS sequence"/>
</dbReference>
<feature type="region of interest" description="Disordered" evidence="1">
    <location>
        <begin position="540"/>
        <end position="560"/>
    </location>
</feature>
<feature type="region of interest" description="Disordered" evidence="1">
    <location>
        <begin position="307"/>
        <end position="430"/>
    </location>
</feature>
<organism evidence="4 5">
    <name type="scientific">Purpureocillium lilacinum</name>
    <name type="common">Paecilomyces lilacinus</name>
    <dbReference type="NCBI Taxonomy" id="33203"/>
    <lineage>
        <taxon>Eukaryota</taxon>
        <taxon>Fungi</taxon>
        <taxon>Dikarya</taxon>
        <taxon>Ascomycota</taxon>
        <taxon>Pezizomycotina</taxon>
        <taxon>Sordariomycetes</taxon>
        <taxon>Hypocreomycetidae</taxon>
        <taxon>Hypocreales</taxon>
        <taxon>Ophiocordycipitaceae</taxon>
        <taxon>Purpureocillium</taxon>
    </lineage>
</organism>
<feature type="compositionally biased region" description="Basic and acidic residues" evidence="1">
    <location>
        <begin position="307"/>
        <end position="321"/>
    </location>
</feature>
<dbReference type="EMBL" id="JAWRVI010000040">
    <property type="protein sequence ID" value="KAK4086496.1"/>
    <property type="molecule type" value="Genomic_DNA"/>
</dbReference>
<dbReference type="Gene3D" id="2.60.40.4370">
    <property type="match status" value="1"/>
</dbReference>
<feature type="compositionally biased region" description="Acidic residues" evidence="1">
    <location>
        <begin position="99"/>
        <end position="129"/>
    </location>
</feature>